<feature type="transmembrane region" description="Helical" evidence="3">
    <location>
        <begin position="366"/>
        <end position="387"/>
    </location>
</feature>
<keyword evidence="2" id="KW-0501">Molybdenum cofactor biosynthesis</keyword>
<reference evidence="5 6" key="1">
    <citation type="journal article" date="2024" name="Nat. Commun.">
        <title>Phylogenomics reveals the evolutionary origins of lichenization in chlorophyte algae.</title>
        <authorList>
            <person name="Puginier C."/>
            <person name="Libourel C."/>
            <person name="Otte J."/>
            <person name="Skaloud P."/>
            <person name="Haon M."/>
            <person name="Grisel S."/>
            <person name="Petersen M."/>
            <person name="Berrin J.G."/>
            <person name="Delaux P.M."/>
            <person name="Dal Grande F."/>
            <person name="Keller J."/>
        </authorList>
    </citation>
    <scope>NUCLEOTIDE SEQUENCE [LARGE SCALE GENOMIC DNA]</scope>
    <source>
        <strain evidence="5 6">SAG 2523</strain>
    </source>
</reference>
<feature type="domain" description="Molybdopterin cofactor biosynthesis C (MoaC)" evidence="4">
    <location>
        <begin position="132"/>
        <end position="261"/>
    </location>
</feature>
<dbReference type="PANTHER" id="PTHR22960">
    <property type="entry name" value="MOLYBDOPTERIN COFACTOR SYNTHESIS PROTEIN A"/>
    <property type="match status" value="1"/>
</dbReference>
<keyword evidence="3" id="KW-1133">Transmembrane helix</keyword>
<dbReference type="InterPro" id="IPR002820">
    <property type="entry name" value="Mopterin_CF_biosynth-C_dom"/>
</dbReference>
<dbReference type="NCBIfam" id="TIGR00581">
    <property type="entry name" value="moaC"/>
    <property type="match status" value="1"/>
</dbReference>
<dbReference type="Pfam" id="PF01967">
    <property type="entry name" value="MoaC"/>
    <property type="match status" value="1"/>
</dbReference>
<evidence type="ECO:0000256" key="2">
    <source>
        <dbReference type="ARBA" id="ARBA00023150"/>
    </source>
</evidence>
<keyword evidence="3" id="KW-0472">Membrane</keyword>
<dbReference type="SUPFAM" id="SSF55040">
    <property type="entry name" value="Molybdenum cofactor biosynthesis protein C, MoaC"/>
    <property type="match status" value="1"/>
</dbReference>
<feature type="transmembrane region" description="Helical" evidence="3">
    <location>
        <begin position="407"/>
        <end position="432"/>
    </location>
</feature>
<organism evidence="5 6">
    <name type="scientific">Apatococcus fuscideae</name>
    <dbReference type="NCBI Taxonomy" id="2026836"/>
    <lineage>
        <taxon>Eukaryota</taxon>
        <taxon>Viridiplantae</taxon>
        <taxon>Chlorophyta</taxon>
        <taxon>core chlorophytes</taxon>
        <taxon>Trebouxiophyceae</taxon>
        <taxon>Chlorellales</taxon>
        <taxon>Chlorellaceae</taxon>
        <taxon>Apatococcus</taxon>
    </lineage>
</organism>
<evidence type="ECO:0000256" key="3">
    <source>
        <dbReference type="SAM" id="Phobius"/>
    </source>
</evidence>
<keyword evidence="6" id="KW-1185">Reference proteome</keyword>
<gene>
    <name evidence="5" type="ORF">WJX84_003659</name>
</gene>
<name>A0AAW1STT5_9CHLO</name>
<comment type="caution">
    <text evidence="5">The sequence shown here is derived from an EMBL/GenBank/DDBJ whole genome shotgun (WGS) entry which is preliminary data.</text>
</comment>
<dbReference type="Proteomes" id="UP001485043">
    <property type="component" value="Unassembled WGS sequence"/>
</dbReference>
<protein>
    <recommendedName>
        <fullName evidence="4">Molybdopterin cofactor biosynthesis C (MoaC) domain-containing protein</fullName>
    </recommendedName>
</protein>
<dbReference type="EMBL" id="JALJOV010001050">
    <property type="protein sequence ID" value="KAK9855496.1"/>
    <property type="molecule type" value="Genomic_DNA"/>
</dbReference>
<dbReference type="InterPro" id="IPR036522">
    <property type="entry name" value="MoaC_sf"/>
</dbReference>
<dbReference type="AlphaFoldDB" id="A0AAW1STT5"/>
<comment type="pathway">
    <text evidence="1">Cofactor biosynthesis; molybdopterin biosynthesis.</text>
</comment>
<sequence>MHGSSVSKRLSGHLPGLINRYAAKRWPHPGWQALASLAGPGLPSLSSRRGASGQPQDDIQQFNQELDDFFGALDNPGGSQQMLQNISRPHLAQAADDARGGVLPGGHTEPMSASAGAPSRLSHLDHRGNANMVDVGQKEATRRTATAVARIRLSQEVFQEVFNPVHLKKGNVIETARIAGIMAAKRTPTLIPMCHTVPLDNVTVIIEPQQSAEGPQELAITATAAATHRTGVEMEALTAAAVAGLTVYDMCKAMDHGIVLDGTPSGTWSGNDHVYPPVLELIAAVLLTCYGLLGMTNSFYALVIGKGSALVTLVILAVEFAFGWFFFSVFVLAMYPFMVARSVTPIAGNGSTLTSRQAHSLIMMNYLAAIGTGVPVLAGHFYVTLQLCRFQANKAEIYTPAYARARVYFYAALVVIRGVGEIAAGGIVHATLTTGR</sequence>
<keyword evidence="3" id="KW-0812">Transmembrane</keyword>
<evidence type="ECO:0000313" key="5">
    <source>
        <dbReference type="EMBL" id="KAK9855496.1"/>
    </source>
</evidence>
<proteinExistence type="predicted"/>
<feature type="transmembrane region" description="Helical" evidence="3">
    <location>
        <begin position="281"/>
        <end position="303"/>
    </location>
</feature>
<accession>A0AAW1STT5</accession>
<dbReference type="InterPro" id="IPR050105">
    <property type="entry name" value="MoCo_biosynth_MoaA/MoaC"/>
</dbReference>
<feature type="transmembrane region" description="Helical" evidence="3">
    <location>
        <begin position="310"/>
        <end position="335"/>
    </location>
</feature>
<dbReference type="Gene3D" id="3.30.70.640">
    <property type="entry name" value="Molybdopterin cofactor biosynthesis C (MoaC) domain"/>
    <property type="match status" value="1"/>
</dbReference>
<dbReference type="NCBIfam" id="NF006870">
    <property type="entry name" value="PRK09364.1"/>
    <property type="match status" value="1"/>
</dbReference>
<evidence type="ECO:0000259" key="4">
    <source>
        <dbReference type="Pfam" id="PF01967"/>
    </source>
</evidence>
<evidence type="ECO:0000313" key="6">
    <source>
        <dbReference type="Proteomes" id="UP001485043"/>
    </source>
</evidence>
<dbReference type="InterPro" id="IPR023045">
    <property type="entry name" value="MoaC"/>
</dbReference>
<dbReference type="GO" id="GO:0006777">
    <property type="term" value="P:Mo-molybdopterin cofactor biosynthetic process"/>
    <property type="evidence" value="ECO:0007669"/>
    <property type="project" value="UniProtKB-KW"/>
</dbReference>
<evidence type="ECO:0000256" key="1">
    <source>
        <dbReference type="ARBA" id="ARBA00005046"/>
    </source>
</evidence>